<reference evidence="1 2" key="1">
    <citation type="submission" date="2019-02" db="EMBL/GenBank/DDBJ databases">
        <title>Kribbella capetownensis sp. nov. and Kribbella speibonae sp. nov., isolated from soil.</title>
        <authorList>
            <person name="Curtis S.M."/>
            <person name="Norton I."/>
            <person name="Everest G.J."/>
            <person name="Meyers P.R."/>
        </authorList>
    </citation>
    <scope>NUCLEOTIDE SEQUENCE [LARGE SCALE GENOMIC DNA]</scope>
    <source>
        <strain evidence="1 2">DSM 27082</strain>
    </source>
</reference>
<accession>A0A4R0IBR4</accession>
<dbReference type="Proteomes" id="UP000292695">
    <property type="component" value="Unassembled WGS sequence"/>
</dbReference>
<organism evidence="1 2">
    <name type="scientific">Kribbella sindirgiensis</name>
    <dbReference type="NCBI Taxonomy" id="1124744"/>
    <lineage>
        <taxon>Bacteria</taxon>
        <taxon>Bacillati</taxon>
        <taxon>Actinomycetota</taxon>
        <taxon>Actinomycetes</taxon>
        <taxon>Propionibacteriales</taxon>
        <taxon>Kribbellaceae</taxon>
        <taxon>Kribbella</taxon>
    </lineage>
</organism>
<proteinExistence type="predicted"/>
<dbReference type="InterPro" id="IPR020132">
    <property type="entry name" value="Gp24/Gp25"/>
</dbReference>
<evidence type="ECO:0000313" key="1">
    <source>
        <dbReference type="EMBL" id="TCC19962.1"/>
    </source>
</evidence>
<sequence>MSNSFTLDDIRAAAEAKYGAVPITLSDGSVCKLLNPLRLSKEKRAKLTELSKENKDAESVDDSQEQLEGTIRIVAERAVLAEQLIEEVGGDLAVLATILEKYNEGAQVGEASPSQD</sequence>
<dbReference type="RefSeq" id="WP_131295902.1">
    <property type="nucleotide sequence ID" value="NZ_SJKA01000022.1"/>
</dbReference>
<dbReference type="Pfam" id="PF17388">
    <property type="entry name" value="GP24_25"/>
    <property type="match status" value="1"/>
</dbReference>
<protein>
    <recommendedName>
        <fullName evidence="3">Tail assembly chaperone</fullName>
    </recommendedName>
</protein>
<dbReference type="AlphaFoldDB" id="A0A4R0IBR4"/>
<gene>
    <name evidence="1" type="ORF">E0H50_37695</name>
</gene>
<keyword evidence="2" id="KW-1185">Reference proteome</keyword>
<name>A0A4R0IBR4_9ACTN</name>
<evidence type="ECO:0008006" key="3">
    <source>
        <dbReference type="Google" id="ProtNLM"/>
    </source>
</evidence>
<comment type="caution">
    <text evidence="1">The sequence shown here is derived from an EMBL/GenBank/DDBJ whole genome shotgun (WGS) entry which is preliminary data.</text>
</comment>
<evidence type="ECO:0000313" key="2">
    <source>
        <dbReference type="Proteomes" id="UP000292695"/>
    </source>
</evidence>
<dbReference type="OrthoDB" id="3394464at2"/>
<dbReference type="EMBL" id="SJKA01000022">
    <property type="protein sequence ID" value="TCC19962.1"/>
    <property type="molecule type" value="Genomic_DNA"/>
</dbReference>